<evidence type="ECO:0000313" key="3">
    <source>
        <dbReference type="Proteomes" id="UP000010798"/>
    </source>
</evidence>
<feature type="transmembrane region" description="Helical" evidence="1">
    <location>
        <begin position="12"/>
        <end position="30"/>
    </location>
</feature>
<keyword evidence="1" id="KW-1133">Transmembrane helix</keyword>
<dbReference type="EMBL" id="CP003364">
    <property type="protein sequence ID" value="AGA26960.1"/>
    <property type="molecule type" value="Genomic_DNA"/>
</dbReference>
<gene>
    <name evidence="2" type="ordered locus">Sinac_2658</name>
</gene>
<dbReference type="RefSeq" id="WP_015246112.1">
    <property type="nucleotide sequence ID" value="NC_019892.1"/>
</dbReference>
<evidence type="ECO:0000313" key="2">
    <source>
        <dbReference type="EMBL" id="AGA26960.1"/>
    </source>
</evidence>
<dbReference type="AlphaFoldDB" id="L0DDM6"/>
<dbReference type="Proteomes" id="UP000010798">
    <property type="component" value="Chromosome"/>
</dbReference>
<dbReference type="HOGENOM" id="CLU_758401_0_0_0"/>
<evidence type="ECO:0000256" key="1">
    <source>
        <dbReference type="SAM" id="Phobius"/>
    </source>
</evidence>
<organism evidence="2 3">
    <name type="scientific">Singulisphaera acidiphila (strain ATCC BAA-1392 / DSM 18658 / VKM B-2454 / MOB10)</name>
    <dbReference type="NCBI Taxonomy" id="886293"/>
    <lineage>
        <taxon>Bacteria</taxon>
        <taxon>Pseudomonadati</taxon>
        <taxon>Planctomycetota</taxon>
        <taxon>Planctomycetia</taxon>
        <taxon>Isosphaerales</taxon>
        <taxon>Isosphaeraceae</taxon>
        <taxon>Singulisphaera</taxon>
    </lineage>
</organism>
<dbReference type="KEGG" id="saci:Sinac_2658"/>
<dbReference type="eggNOG" id="ENOG502ZK6M">
    <property type="taxonomic scope" value="Bacteria"/>
</dbReference>
<accession>L0DDM6</accession>
<dbReference type="OrthoDB" id="282695at2"/>
<evidence type="ECO:0008006" key="4">
    <source>
        <dbReference type="Google" id="ProtNLM"/>
    </source>
</evidence>
<keyword evidence="3" id="KW-1185">Reference proteome</keyword>
<sequence>MSFSLNGLLRGFIYLAVVSSITAIGINRLAPQEARFRILKPSNVVPVNGYHFRSYDRLPRLLDPVTGLFSDVKLEGADSFDSATCSPWENDRGQSYVVGRWLGRSKADDGMCQGCGLGRFKFPSGKALERVKLDVMPVSRPCFFPEDPLSVVFAAGDGQLYRYTFEKEIDPSASPVEGGSPTPLVWKTSTAGEMPVSINDPIWPTDPRLKNRLIASLTFMVRDAEGKLKMRSRLGWLQLNPKGTEIVRAGRLIGHDDETAAVSDSPRPDETLPTIYSAGNGAEFTLAYLTRVEGRAGWGLHVAPLEIDSETGTPIVDELRRHTIAGNQSHMTPIFSADGRTLYSVINSDPKPDTIERLHVPELVRAPAALLARLVVRNSRIAWN</sequence>
<keyword evidence="1" id="KW-0472">Membrane</keyword>
<protein>
    <recommendedName>
        <fullName evidence="4">Periplasmic component of the Tol biopolymer transport system</fullName>
    </recommendedName>
</protein>
<proteinExistence type="predicted"/>
<keyword evidence="1" id="KW-0812">Transmembrane</keyword>
<reference evidence="2 3" key="1">
    <citation type="submission" date="2012-02" db="EMBL/GenBank/DDBJ databases">
        <title>Complete sequence of chromosome of Singulisphaera acidiphila DSM 18658.</title>
        <authorList>
            <consortium name="US DOE Joint Genome Institute (JGI-PGF)"/>
            <person name="Lucas S."/>
            <person name="Copeland A."/>
            <person name="Lapidus A."/>
            <person name="Glavina del Rio T."/>
            <person name="Dalin E."/>
            <person name="Tice H."/>
            <person name="Bruce D."/>
            <person name="Goodwin L."/>
            <person name="Pitluck S."/>
            <person name="Peters L."/>
            <person name="Ovchinnikova G."/>
            <person name="Chertkov O."/>
            <person name="Kyrpides N."/>
            <person name="Mavromatis K."/>
            <person name="Ivanova N."/>
            <person name="Brettin T."/>
            <person name="Detter J.C."/>
            <person name="Han C."/>
            <person name="Larimer F."/>
            <person name="Land M."/>
            <person name="Hauser L."/>
            <person name="Markowitz V."/>
            <person name="Cheng J.-F."/>
            <person name="Hugenholtz P."/>
            <person name="Woyke T."/>
            <person name="Wu D."/>
            <person name="Tindall B."/>
            <person name="Pomrenke H."/>
            <person name="Brambilla E."/>
            <person name="Klenk H.-P."/>
            <person name="Eisen J.A."/>
        </authorList>
    </citation>
    <scope>NUCLEOTIDE SEQUENCE [LARGE SCALE GENOMIC DNA]</scope>
    <source>
        <strain evidence="3">ATCC BAA-1392 / DSM 18658 / VKM B-2454 / MOB10</strain>
    </source>
</reference>
<name>L0DDM6_SINAD</name>